<feature type="domain" description="Yeast cell wall synthesis Kre9/Knh1-like N-terminal" evidence="3">
    <location>
        <begin position="22"/>
        <end position="118"/>
    </location>
</feature>
<keyword evidence="5" id="KW-1185">Reference proteome</keyword>
<organism evidence="4 5">
    <name type="scientific">Aspergillus brasiliensis (strain CBS 101740 / IMI 381727 / IBT 21946)</name>
    <dbReference type="NCBI Taxonomy" id="767769"/>
    <lineage>
        <taxon>Eukaryota</taxon>
        <taxon>Fungi</taxon>
        <taxon>Dikarya</taxon>
        <taxon>Ascomycota</taxon>
        <taxon>Pezizomycotina</taxon>
        <taxon>Eurotiomycetes</taxon>
        <taxon>Eurotiomycetidae</taxon>
        <taxon>Eurotiales</taxon>
        <taxon>Aspergillaceae</taxon>
        <taxon>Aspergillus</taxon>
        <taxon>Aspergillus subgen. Circumdati</taxon>
    </lineage>
</organism>
<evidence type="ECO:0000256" key="1">
    <source>
        <dbReference type="ARBA" id="ARBA00022729"/>
    </source>
</evidence>
<feature type="chain" id="PRO_5013154762" description="Yeast cell wall synthesis Kre9/Knh1-like N-terminal domain-containing protein" evidence="2">
    <location>
        <begin position="18"/>
        <end position="120"/>
    </location>
</feature>
<dbReference type="Pfam" id="PF10342">
    <property type="entry name" value="Kre9_KNH"/>
    <property type="match status" value="1"/>
</dbReference>
<evidence type="ECO:0000313" key="4">
    <source>
        <dbReference type="EMBL" id="OJJ78120.1"/>
    </source>
</evidence>
<dbReference type="STRING" id="767769.A0A1L9V2H8"/>
<sequence length="120" mass="12845">MHLISVAIATLLTTASAISITKPAAGDTVHCNQSWQVCWTAVNTDPSQFCLYLTNFKEYPPQTVNLLNQKPVTTNGGGCVTIPSSSCPSPLRTTQYRVRAASCSDSNTIYAESGDFNLVA</sequence>
<dbReference type="InterPro" id="IPR018466">
    <property type="entry name" value="Kre9/Knh1-like_N"/>
</dbReference>
<dbReference type="PANTHER" id="PTHR35185">
    <property type="entry name" value="SERINE/THREONINE-RICH PROTEIN ADG2-RELATED"/>
    <property type="match status" value="1"/>
</dbReference>
<dbReference type="RefSeq" id="XP_067485367.1">
    <property type="nucleotide sequence ID" value="XM_067619199.1"/>
</dbReference>
<proteinExistence type="predicted"/>
<dbReference type="InterPro" id="IPR052479">
    <property type="entry name" value="GPI-anchor_Adhesion_Reg"/>
</dbReference>
<dbReference type="Proteomes" id="UP000184499">
    <property type="component" value="Unassembled WGS sequence"/>
</dbReference>
<feature type="signal peptide" evidence="2">
    <location>
        <begin position="1"/>
        <end position="17"/>
    </location>
</feature>
<dbReference type="EMBL" id="KV878679">
    <property type="protein sequence ID" value="OJJ78120.1"/>
    <property type="molecule type" value="Genomic_DNA"/>
</dbReference>
<reference evidence="5" key="1">
    <citation type="journal article" date="2017" name="Genome Biol.">
        <title>Comparative genomics reveals high biological diversity and specific adaptations in the industrially and medically important fungal genus Aspergillus.</title>
        <authorList>
            <person name="de Vries R.P."/>
            <person name="Riley R."/>
            <person name="Wiebenga A."/>
            <person name="Aguilar-Osorio G."/>
            <person name="Amillis S."/>
            <person name="Uchima C.A."/>
            <person name="Anderluh G."/>
            <person name="Asadollahi M."/>
            <person name="Askin M."/>
            <person name="Barry K."/>
            <person name="Battaglia E."/>
            <person name="Bayram O."/>
            <person name="Benocci T."/>
            <person name="Braus-Stromeyer S.A."/>
            <person name="Caldana C."/>
            <person name="Canovas D."/>
            <person name="Cerqueira G.C."/>
            <person name="Chen F."/>
            <person name="Chen W."/>
            <person name="Choi C."/>
            <person name="Clum A."/>
            <person name="Dos Santos R.A."/>
            <person name="Damasio A.R."/>
            <person name="Diallinas G."/>
            <person name="Emri T."/>
            <person name="Fekete E."/>
            <person name="Flipphi M."/>
            <person name="Freyberg S."/>
            <person name="Gallo A."/>
            <person name="Gournas C."/>
            <person name="Habgood R."/>
            <person name="Hainaut M."/>
            <person name="Harispe M.L."/>
            <person name="Henrissat B."/>
            <person name="Hilden K.S."/>
            <person name="Hope R."/>
            <person name="Hossain A."/>
            <person name="Karabika E."/>
            <person name="Karaffa L."/>
            <person name="Karanyi Z."/>
            <person name="Krasevec N."/>
            <person name="Kuo A."/>
            <person name="Kusch H."/>
            <person name="LaButti K."/>
            <person name="Lagendijk E.L."/>
            <person name="Lapidus A."/>
            <person name="Levasseur A."/>
            <person name="Lindquist E."/>
            <person name="Lipzen A."/>
            <person name="Logrieco A.F."/>
            <person name="MacCabe A."/>
            <person name="Maekelae M.R."/>
            <person name="Malavazi I."/>
            <person name="Melin P."/>
            <person name="Meyer V."/>
            <person name="Mielnichuk N."/>
            <person name="Miskei M."/>
            <person name="Molnar A.P."/>
            <person name="Mule G."/>
            <person name="Ngan C.Y."/>
            <person name="Orejas M."/>
            <person name="Orosz E."/>
            <person name="Ouedraogo J.P."/>
            <person name="Overkamp K.M."/>
            <person name="Park H.-S."/>
            <person name="Perrone G."/>
            <person name="Piumi F."/>
            <person name="Punt P.J."/>
            <person name="Ram A.F."/>
            <person name="Ramon A."/>
            <person name="Rauscher S."/>
            <person name="Record E."/>
            <person name="Riano-Pachon D.M."/>
            <person name="Robert V."/>
            <person name="Roehrig J."/>
            <person name="Ruller R."/>
            <person name="Salamov A."/>
            <person name="Salih N.S."/>
            <person name="Samson R.A."/>
            <person name="Sandor E."/>
            <person name="Sanguinetti M."/>
            <person name="Schuetze T."/>
            <person name="Sepcic K."/>
            <person name="Shelest E."/>
            <person name="Sherlock G."/>
            <person name="Sophianopoulou V."/>
            <person name="Squina F.M."/>
            <person name="Sun H."/>
            <person name="Susca A."/>
            <person name="Todd R.B."/>
            <person name="Tsang A."/>
            <person name="Unkles S.E."/>
            <person name="van de Wiele N."/>
            <person name="van Rossen-Uffink D."/>
            <person name="Oliveira J.V."/>
            <person name="Vesth T.C."/>
            <person name="Visser J."/>
            <person name="Yu J.-H."/>
            <person name="Zhou M."/>
            <person name="Andersen M.R."/>
            <person name="Archer D.B."/>
            <person name="Baker S.E."/>
            <person name="Benoit I."/>
            <person name="Brakhage A.A."/>
            <person name="Braus G.H."/>
            <person name="Fischer R."/>
            <person name="Frisvad J.C."/>
            <person name="Goldman G.H."/>
            <person name="Houbraken J."/>
            <person name="Oakley B."/>
            <person name="Pocsi I."/>
            <person name="Scazzocchio C."/>
            <person name="Seiboth B."/>
            <person name="vanKuyk P.A."/>
            <person name="Wortman J."/>
            <person name="Dyer P.S."/>
            <person name="Grigoriev I.V."/>
        </authorList>
    </citation>
    <scope>NUCLEOTIDE SEQUENCE [LARGE SCALE GENOMIC DNA]</scope>
    <source>
        <strain evidence="5">CBS 101740 / IMI 381727 / IBT 21946</strain>
    </source>
</reference>
<dbReference type="GeneID" id="93571687"/>
<protein>
    <recommendedName>
        <fullName evidence="3">Yeast cell wall synthesis Kre9/Knh1-like N-terminal domain-containing protein</fullName>
    </recommendedName>
</protein>
<dbReference type="VEuPathDB" id="FungiDB:ASPBRDRAFT_142527"/>
<dbReference type="OMA" id="CSDPNTI"/>
<dbReference type="PANTHER" id="PTHR35185:SF1">
    <property type="entry name" value="UPF0619 GPI-ANCHORED MEMBRANE PROTEIN C1322.10"/>
    <property type="match status" value="1"/>
</dbReference>
<dbReference type="OrthoDB" id="5316007at2759"/>
<evidence type="ECO:0000313" key="5">
    <source>
        <dbReference type="Proteomes" id="UP000184499"/>
    </source>
</evidence>
<accession>A0A1L9V2H8</accession>
<name>A0A1L9V2H8_ASPBC</name>
<gene>
    <name evidence="4" type="ORF">ASPBRDRAFT_142527</name>
</gene>
<evidence type="ECO:0000256" key="2">
    <source>
        <dbReference type="SAM" id="SignalP"/>
    </source>
</evidence>
<keyword evidence="1 2" id="KW-0732">Signal</keyword>
<dbReference type="AlphaFoldDB" id="A0A1L9V2H8"/>
<evidence type="ECO:0000259" key="3">
    <source>
        <dbReference type="Pfam" id="PF10342"/>
    </source>
</evidence>